<evidence type="ECO:0000313" key="2">
    <source>
        <dbReference type="EMBL" id="CAC5406530.1"/>
    </source>
</evidence>
<dbReference type="Pfam" id="PF18738">
    <property type="entry name" value="HEPN_DZIP3"/>
    <property type="match status" value="1"/>
</dbReference>
<evidence type="ECO:0000313" key="3">
    <source>
        <dbReference type="Proteomes" id="UP000507470"/>
    </source>
</evidence>
<keyword evidence="3" id="KW-1185">Reference proteome</keyword>
<proteinExistence type="predicted"/>
<dbReference type="Proteomes" id="UP000507470">
    <property type="component" value="Unassembled WGS sequence"/>
</dbReference>
<dbReference type="AlphaFoldDB" id="A0A6J8DHQ3"/>
<organism evidence="2 3">
    <name type="scientific">Mytilus coruscus</name>
    <name type="common">Sea mussel</name>
    <dbReference type="NCBI Taxonomy" id="42192"/>
    <lineage>
        <taxon>Eukaryota</taxon>
        <taxon>Metazoa</taxon>
        <taxon>Spiralia</taxon>
        <taxon>Lophotrochozoa</taxon>
        <taxon>Mollusca</taxon>
        <taxon>Bivalvia</taxon>
        <taxon>Autobranchia</taxon>
        <taxon>Pteriomorphia</taxon>
        <taxon>Mytilida</taxon>
        <taxon>Mytiloidea</taxon>
        <taxon>Mytilidae</taxon>
        <taxon>Mytilinae</taxon>
        <taxon>Mytilus</taxon>
    </lineage>
</organism>
<dbReference type="OrthoDB" id="10494650at2759"/>
<dbReference type="InterPro" id="IPR041249">
    <property type="entry name" value="HEPN_DZIP3"/>
</dbReference>
<feature type="domain" description="DZIP3-like HEPN" evidence="1">
    <location>
        <begin position="53"/>
        <end position="180"/>
    </location>
</feature>
<accession>A0A6J8DHQ3</accession>
<name>A0A6J8DHQ3_MYTCO</name>
<dbReference type="EMBL" id="CACVKT020007252">
    <property type="protein sequence ID" value="CAC5406530.1"/>
    <property type="molecule type" value="Genomic_DNA"/>
</dbReference>
<sequence>MKNPEDIARYIRCNLLIGQVLTPILREYMQLNNIPPTTVYKTIMAKYCDNFRKKLSQKEMRIVQTLSSDGYNKFDITLMYKIARNSNFKMIINELPTRGWGTEPLHDEITIGDDIERIRLSRDHLMHNPNHRVSETEFILFFDKLVDVARRADEHDNRAPNMTYEQQMQDLRSHPIDPENTKILLETLEENKNLREKMDGTVRLKMVLVGTANPANLADNINSHREEIGLQCKDFLIDLDKASEGSLILYLEVQKRVFQSDSLLHAEMDRFLEIVFKVISFNPEITISSHILIIHDDSYESGSSSEDEDNPSVVIADKKLVLNLTVQNEAFQTDESVRQNLNSFVEALVKDMNGQEIKKGDNVTAVLRLNESHKEDNIPLEIDDKKPVLYHADQNKDVQTDQSMHQNRYGENDKTEMNSQLVQKDDGVTAGLKLNDAGTYILFLF</sequence>
<protein>
    <recommendedName>
        <fullName evidence="1">DZIP3-like HEPN domain-containing protein</fullName>
    </recommendedName>
</protein>
<reference evidence="2 3" key="1">
    <citation type="submission" date="2020-06" db="EMBL/GenBank/DDBJ databases">
        <authorList>
            <person name="Li R."/>
            <person name="Bekaert M."/>
        </authorList>
    </citation>
    <scope>NUCLEOTIDE SEQUENCE [LARGE SCALE GENOMIC DNA]</scope>
    <source>
        <strain evidence="3">wild</strain>
    </source>
</reference>
<gene>
    <name evidence="2" type="ORF">MCOR_40100</name>
</gene>
<evidence type="ECO:0000259" key="1">
    <source>
        <dbReference type="Pfam" id="PF18738"/>
    </source>
</evidence>